<evidence type="ECO:0000256" key="8">
    <source>
        <dbReference type="ARBA" id="ARBA00035585"/>
    </source>
</evidence>
<evidence type="ECO:0000256" key="7">
    <source>
        <dbReference type="ARBA" id="ARBA00035120"/>
    </source>
</evidence>
<evidence type="ECO:0000256" key="5">
    <source>
        <dbReference type="ARBA" id="ARBA00023136"/>
    </source>
</evidence>
<dbReference type="AlphaFoldDB" id="A0AAW8N5H5"/>
<proteinExistence type="inferred from homology"/>
<feature type="transmembrane region" description="Helical" evidence="10">
    <location>
        <begin position="48"/>
        <end position="67"/>
    </location>
</feature>
<comment type="similarity">
    <text evidence="7 10">Belongs to the fluoride channel Fluc/FEX (TC 1.A.43) family.</text>
</comment>
<evidence type="ECO:0000256" key="3">
    <source>
        <dbReference type="ARBA" id="ARBA00022692"/>
    </source>
</evidence>
<keyword evidence="10" id="KW-0479">Metal-binding</keyword>
<keyword evidence="6 10" id="KW-0407">Ion channel</keyword>
<dbReference type="EMBL" id="JAVDWN010000001">
    <property type="protein sequence ID" value="MDR7162084.1"/>
    <property type="molecule type" value="Genomic_DNA"/>
</dbReference>
<feature type="transmembrane region" description="Helical" evidence="10">
    <location>
        <begin position="109"/>
        <end position="128"/>
    </location>
</feature>
<feature type="binding site" evidence="10">
    <location>
        <position position="88"/>
    </location>
    <ligand>
        <name>Na(+)</name>
        <dbReference type="ChEBI" id="CHEBI:29101"/>
        <note>structural</note>
    </ligand>
</feature>
<dbReference type="GO" id="GO:0046872">
    <property type="term" value="F:metal ion binding"/>
    <property type="evidence" value="ECO:0007669"/>
    <property type="project" value="UniProtKB-KW"/>
</dbReference>
<comment type="caution">
    <text evidence="11">The sequence shown here is derived from an EMBL/GenBank/DDBJ whole genome shotgun (WGS) entry which is preliminary data.</text>
</comment>
<dbReference type="Proteomes" id="UP001262032">
    <property type="component" value="Unassembled WGS sequence"/>
</dbReference>
<dbReference type="PANTHER" id="PTHR28259:SF1">
    <property type="entry name" value="FLUORIDE EXPORT PROTEIN 1-RELATED"/>
    <property type="match status" value="1"/>
</dbReference>
<protein>
    <recommendedName>
        <fullName evidence="10">Fluoride-specific ion channel FluC</fullName>
    </recommendedName>
</protein>
<dbReference type="HAMAP" id="MF_00454">
    <property type="entry name" value="FluC"/>
    <property type="match status" value="1"/>
</dbReference>
<dbReference type="RefSeq" id="WP_310110994.1">
    <property type="nucleotide sequence ID" value="NZ_CAXURQ020000001.1"/>
</dbReference>
<dbReference type="InterPro" id="IPR003691">
    <property type="entry name" value="FluC"/>
</dbReference>
<evidence type="ECO:0000256" key="2">
    <source>
        <dbReference type="ARBA" id="ARBA00022475"/>
    </source>
</evidence>
<evidence type="ECO:0000313" key="12">
    <source>
        <dbReference type="Proteomes" id="UP001262032"/>
    </source>
</evidence>
<evidence type="ECO:0000313" key="11">
    <source>
        <dbReference type="EMBL" id="MDR7162084.1"/>
    </source>
</evidence>
<organism evidence="11 12">
    <name type="scientific">Pseudarthrobacter oxydans</name>
    <name type="common">Arthrobacter oxydans</name>
    <dbReference type="NCBI Taxonomy" id="1671"/>
    <lineage>
        <taxon>Bacteria</taxon>
        <taxon>Bacillati</taxon>
        <taxon>Actinomycetota</taxon>
        <taxon>Actinomycetes</taxon>
        <taxon>Micrococcales</taxon>
        <taxon>Micrococcaceae</taxon>
        <taxon>Pseudarthrobacter</taxon>
    </lineage>
</organism>
<gene>
    <name evidence="10" type="primary">fluC</name>
    <name evidence="10" type="synonym">crcB</name>
    <name evidence="11" type="ORF">J2X12_000085</name>
</gene>
<dbReference type="GO" id="GO:0140114">
    <property type="term" value="P:cellular detoxification of fluoride"/>
    <property type="evidence" value="ECO:0007669"/>
    <property type="project" value="UniProtKB-UniRule"/>
</dbReference>
<dbReference type="Pfam" id="PF02537">
    <property type="entry name" value="CRCB"/>
    <property type="match status" value="1"/>
</dbReference>
<keyword evidence="10" id="KW-0406">Ion transport</keyword>
<dbReference type="GO" id="GO:0062054">
    <property type="term" value="F:fluoride channel activity"/>
    <property type="evidence" value="ECO:0007669"/>
    <property type="project" value="UniProtKB-UniRule"/>
</dbReference>
<comment type="function">
    <text evidence="9 10">Fluoride-specific ion channel. Important for reducing fluoride concentration in the cell, thus reducing its toxicity.</text>
</comment>
<comment type="activity regulation">
    <text evidence="10">Na(+) is not transported, but it plays an essential structural role and its presence is essential for fluoride channel function.</text>
</comment>
<keyword evidence="10" id="KW-0813">Transport</keyword>
<evidence type="ECO:0000256" key="9">
    <source>
        <dbReference type="ARBA" id="ARBA00049940"/>
    </source>
</evidence>
<dbReference type="PANTHER" id="PTHR28259">
    <property type="entry name" value="FLUORIDE EXPORT PROTEIN 1-RELATED"/>
    <property type="match status" value="1"/>
</dbReference>
<dbReference type="GeneID" id="97422165"/>
<evidence type="ECO:0000256" key="6">
    <source>
        <dbReference type="ARBA" id="ARBA00023303"/>
    </source>
</evidence>
<feature type="binding site" evidence="10">
    <location>
        <position position="85"/>
    </location>
    <ligand>
        <name>Na(+)</name>
        <dbReference type="ChEBI" id="CHEBI:29101"/>
        <note>structural</note>
    </ligand>
</feature>
<keyword evidence="4 10" id="KW-1133">Transmembrane helix</keyword>
<evidence type="ECO:0000256" key="10">
    <source>
        <dbReference type="HAMAP-Rule" id="MF_00454"/>
    </source>
</evidence>
<sequence>MSGPKASWTPRAGAWLAVAAGGLAGTELRYGLGLAFPELPGSFPWTTLSINVAGSFVLAALTTVWMARPRTPFWLRAGLGPGLLGSFTTFSAVVFSLDQLVREGQHVVWTAYLGLSVVLGLAAAGLGWRTGKLVGRPTGSRQ</sequence>
<keyword evidence="5 10" id="KW-0472">Membrane</keyword>
<keyword evidence="3 10" id="KW-0812">Transmembrane</keyword>
<evidence type="ECO:0000256" key="4">
    <source>
        <dbReference type="ARBA" id="ARBA00022989"/>
    </source>
</evidence>
<comment type="catalytic activity">
    <reaction evidence="8">
        <text>fluoride(in) = fluoride(out)</text>
        <dbReference type="Rhea" id="RHEA:76159"/>
        <dbReference type="ChEBI" id="CHEBI:17051"/>
    </reaction>
    <physiologicalReaction direction="left-to-right" evidence="8">
        <dbReference type="Rhea" id="RHEA:76160"/>
    </physiologicalReaction>
</comment>
<comment type="subcellular location">
    <subcellularLocation>
        <location evidence="1 10">Cell membrane</location>
        <topology evidence="1 10">Multi-pass membrane protein</topology>
    </subcellularLocation>
</comment>
<evidence type="ECO:0000256" key="1">
    <source>
        <dbReference type="ARBA" id="ARBA00004651"/>
    </source>
</evidence>
<keyword evidence="2 10" id="KW-1003">Cell membrane</keyword>
<accession>A0AAW8N5H5</accession>
<name>A0AAW8N5H5_PSEOX</name>
<dbReference type="GO" id="GO:0005886">
    <property type="term" value="C:plasma membrane"/>
    <property type="evidence" value="ECO:0007669"/>
    <property type="project" value="UniProtKB-SubCell"/>
</dbReference>
<keyword evidence="10" id="KW-0915">Sodium</keyword>
<reference evidence="11" key="1">
    <citation type="submission" date="2023-07" db="EMBL/GenBank/DDBJ databases">
        <title>Sorghum-associated microbial communities from plants grown in Nebraska, USA.</title>
        <authorList>
            <person name="Schachtman D."/>
        </authorList>
    </citation>
    <scope>NUCLEOTIDE SEQUENCE</scope>
    <source>
        <strain evidence="11">BE261</strain>
    </source>
</reference>
<feature type="transmembrane region" description="Helical" evidence="10">
    <location>
        <begin position="79"/>
        <end position="97"/>
    </location>
</feature>